<dbReference type="PROSITE" id="PS50164">
    <property type="entry name" value="GIY_YIG"/>
    <property type="match status" value="1"/>
</dbReference>
<dbReference type="CDD" id="cd10456">
    <property type="entry name" value="GIY-YIG_UPF0213"/>
    <property type="match status" value="1"/>
</dbReference>
<evidence type="ECO:0000256" key="1">
    <source>
        <dbReference type="ARBA" id="ARBA00007435"/>
    </source>
</evidence>
<dbReference type="SUPFAM" id="SSF82771">
    <property type="entry name" value="GIY-YIG endonuclease"/>
    <property type="match status" value="1"/>
</dbReference>
<dbReference type="Pfam" id="PF01541">
    <property type="entry name" value="GIY-YIG"/>
    <property type="match status" value="1"/>
</dbReference>
<dbReference type="Gene3D" id="3.40.1440.10">
    <property type="entry name" value="GIY-YIG endonuclease"/>
    <property type="match status" value="1"/>
</dbReference>
<dbReference type="InterPro" id="IPR000305">
    <property type="entry name" value="GIY-YIG_endonuc"/>
</dbReference>
<dbReference type="EMBL" id="MFIY01000065">
    <property type="protein sequence ID" value="OGF99214.1"/>
    <property type="molecule type" value="Genomic_DNA"/>
</dbReference>
<reference evidence="3 4" key="1">
    <citation type="journal article" date="2016" name="Nat. Commun.">
        <title>Thousands of microbial genomes shed light on interconnected biogeochemical processes in an aquifer system.</title>
        <authorList>
            <person name="Anantharaman K."/>
            <person name="Brown C.T."/>
            <person name="Hug L.A."/>
            <person name="Sharon I."/>
            <person name="Castelle C.J."/>
            <person name="Probst A.J."/>
            <person name="Thomas B.C."/>
            <person name="Singh A."/>
            <person name="Wilkins M.J."/>
            <person name="Karaoz U."/>
            <person name="Brodie E.L."/>
            <person name="Williams K.H."/>
            <person name="Hubbard S.S."/>
            <person name="Banfield J.F."/>
        </authorList>
    </citation>
    <scope>NUCLEOTIDE SEQUENCE [LARGE SCALE GENOMIC DNA]</scope>
</reference>
<dbReference type="InterPro" id="IPR035901">
    <property type="entry name" value="GIY-YIG_endonuc_sf"/>
</dbReference>
<dbReference type="AlphaFoldDB" id="A0A1F5YGC2"/>
<dbReference type="PANTHER" id="PTHR34477:SF1">
    <property type="entry name" value="UPF0213 PROTEIN YHBQ"/>
    <property type="match status" value="1"/>
</dbReference>
<dbReference type="SMART" id="SM00465">
    <property type="entry name" value="GIYc"/>
    <property type="match status" value="1"/>
</dbReference>
<organism evidence="3 4">
    <name type="scientific">Candidatus Gottesmanbacteria bacterium RBG_13_37_7</name>
    <dbReference type="NCBI Taxonomy" id="1798369"/>
    <lineage>
        <taxon>Bacteria</taxon>
        <taxon>Candidatus Gottesmaniibacteriota</taxon>
    </lineage>
</organism>
<sequence>MKLKSYNTVMWYIYILLCRDRSLYTGITDNPKRRFQEHKSGKGSRYTRSHKPVKIIHLEKHKTKSEALKREMEIKAWRREEKITKFHLGKYIYNKRKL</sequence>
<dbReference type="InterPro" id="IPR050190">
    <property type="entry name" value="UPF0213_domain"/>
</dbReference>
<gene>
    <name evidence="3" type="ORF">A2Y99_04515</name>
</gene>
<feature type="domain" description="GIY-YIG" evidence="2">
    <location>
        <begin position="9"/>
        <end position="84"/>
    </location>
</feature>
<dbReference type="Proteomes" id="UP000178230">
    <property type="component" value="Unassembled WGS sequence"/>
</dbReference>
<comment type="similarity">
    <text evidence="1">Belongs to the UPF0213 family.</text>
</comment>
<evidence type="ECO:0000313" key="4">
    <source>
        <dbReference type="Proteomes" id="UP000178230"/>
    </source>
</evidence>
<evidence type="ECO:0000259" key="2">
    <source>
        <dbReference type="PROSITE" id="PS50164"/>
    </source>
</evidence>
<comment type="caution">
    <text evidence="3">The sequence shown here is derived from an EMBL/GenBank/DDBJ whole genome shotgun (WGS) entry which is preliminary data.</text>
</comment>
<accession>A0A1F5YGC2</accession>
<dbReference type="PANTHER" id="PTHR34477">
    <property type="entry name" value="UPF0213 PROTEIN YHBQ"/>
    <property type="match status" value="1"/>
</dbReference>
<protein>
    <recommendedName>
        <fullName evidence="2">GIY-YIG domain-containing protein</fullName>
    </recommendedName>
</protein>
<name>A0A1F5YGC2_9BACT</name>
<proteinExistence type="inferred from homology"/>
<evidence type="ECO:0000313" key="3">
    <source>
        <dbReference type="EMBL" id="OGF99214.1"/>
    </source>
</evidence>